<dbReference type="Gene3D" id="1.20.90.10">
    <property type="entry name" value="Phospholipase A2 domain"/>
    <property type="match status" value="1"/>
</dbReference>
<dbReference type="OrthoDB" id="5596743at2759"/>
<protein>
    <submittedName>
        <fullName evidence="3">Uncharacterized protein</fullName>
    </submittedName>
</protein>
<accession>A0A8H7AEA2</accession>
<dbReference type="InterPro" id="IPR010711">
    <property type="entry name" value="PLA2G12"/>
</dbReference>
<evidence type="ECO:0000256" key="1">
    <source>
        <dbReference type="SAM" id="MobiDB-lite"/>
    </source>
</evidence>
<keyword evidence="2" id="KW-0732">Signal</keyword>
<gene>
    <name evidence="3" type="ORF">GJ744_000693</name>
</gene>
<sequence>MKFPFVFLLVGVVGAANVRQRAGCNGDNCARAVTGTAKGSTRVVVAQSDCSSFLETTVTKYASTTTVVQTAAITPLPVPSKPIPSYATACSGSVRYSSACSCWGIAAGTKTISSEVTTVFVSSTPTGSGTTEPGPPFKPIIPASYENCALDPNTADEFLLLDAVSVSPMVNNNGVASVATEILSTLPSYRFLKPAGAPPGIFDIVLSSGSEKLYFSVFSSGKVGFTSASSNGQSLIDGPDGEKYVTTIFALECGGKVSAGILGSTEYNFKIVSNNVVVDNFPPSTKIRRDIPVPKGFIVKPTVVKPPKSRIRCPNPGQQAVPKSPPVPPETNGCSYVPDGDFTECCNQHDICYDTCSTTFESCNSAFRTCNINTCNRLYQSGTFAHWKCTLQANTYGDGVDSWGEGAFTDSTQARCDCKCTDPALTNCNGKCVNLKTDADNCGQCFFKCPTGKCTNGACAFNACTNLGRCEAFSACGPGGSCVCAGLTDGTGFCVDGQTPCAGLPGCGTSADCALGSVCAVGSCCQRNVCVTTDTCGGKNSPPTLRMLMEREFVNGTIASKGVWVDKF</sequence>
<dbReference type="Proteomes" id="UP000606974">
    <property type="component" value="Unassembled WGS sequence"/>
</dbReference>
<dbReference type="InterPro" id="IPR036444">
    <property type="entry name" value="PLipase_A2_dom_sf"/>
</dbReference>
<dbReference type="PANTHER" id="PTHR12824">
    <property type="entry name" value="GROUP XII SECRETORY PHOSPHOLIPASE A2 FAMILY MEMBER"/>
    <property type="match status" value="1"/>
</dbReference>
<dbReference type="GO" id="GO:0006644">
    <property type="term" value="P:phospholipid metabolic process"/>
    <property type="evidence" value="ECO:0007669"/>
    <property type="project" value="InterPro"/>
</dbReference>
<feature type="signal peptide" evidence="2">
    <location>
        <begin position="1"/>
        <end position="15"/>
    </location>
</feature>
<evidence type="ECO:0000313" key="4">
    <source>
        <dbReference type="Proteomes" id="UP000606974"/>
    </source>
</evidence>
<dbReference type="EMBL" id="JAACFV010000107">
    <property type="protein sequence ID" value="KAF7505531.1"/>
    <property type="molecule type" value="Genomic_DNA"/>
</dbReference>
<dbReference type="PANTHER" id="PTHR12824:SF8">
    <property type="entry name" value="GXIVSPLA2, ISOFORM A"/>
    <property type="match status" value="1"/>
</dbReference>
<reference evidence="3" key="1">
    <citation type="submission" date="2020-02" db="EMBL/GenBank/DDBJ databases">
        <authorList>
            <person name="Palmer J.M."/>
        </authorList>
    </citation>
    <scope>NUCLEOTIDE SEQUENCE</scope>
    <source>
        <strain evidence="3">EPUS1.4</strain>
        <tissue evidence="3">Thallus</tissue>
    </source>
</reference>
<dbReference type="GO" id="GO:0050482">
    <property type="term" value="P:arachidonate secretion"/>
    <property type="evidence" value="ECO:0007669"/>
    <property type="project" value="InterPro"/>
</dbReference>
<dbReference type="AlphaFoldDB" id="A0A8H7AEA2"/>
<dbReference type="GO" id="GO:0005576">
    <property type="term" value="C:extracellular region"/>
    <property type="evidence" value="ECO:0007669"/>
    <property type="project" value="InterPro"/>
</dbReference>
<dbReference type="GO" id="GO:0016042">
    <property type="term" value="P:lipid catabolic process"/>
    <property type="evidence" value="ECO:0007669"/>
    <property type="project" value="InterPro"/>
</dbReference>
<dbReference type="SUPFAM" id="SSF48619">
    <property type="entry name" value="Phospholipase A2, PLA2"/>
    <property type="match status" value="1"/>
</dbReference>
<comment type="caution">
    <text evidence="3">The sequence shown here is derived from an EMBL/GenBank/DDBJ whole genome shotgun (WGS) entry which is preliminary data.</text>
</comment>
<keyword evidence="4" id="KW-1185">Reference proteome</keyword>
<name>A0A8H7AEA2_9EURO</name>
<organism evidence="3 4">
    <name type="scientific">Endocarpon pusillum</name>
    <dbReference type="NCBI Taxonomy" id="364733"/>
    <lineage>
        <taxon>Eukaryota</taxon>
        <taxon>Fungi</taxon>
        <taxon>Dikarya</taxon>
        <taxon>Ascomycota</taxon>
        <taxon>Pezizomycotina</taxon>
        <taxon>Eurotiomycetes</taxon>
        <taxon>Chaetothyriomycetidae</taxon>
        <taxon>Verrucariales</taxon>
        <taxon>Verrucariaceae</taxon>
        <taxon>Endocarpon</taxon>
    </lineage>
</organism>
<evidence type="ECO:0000313" key="3">
    <source>
        <dbReference type="EMBL" id="KAF7505531.1"/>
    </source>
</evidence>
<feature type="region of interest" description="Disordered" evidence="1">
    <location>
        <begin position="309"/>
        <end position="329"/>
    </location>
</feature>
<dbReference type="GO" id="GO:0005509">
    <property type="term" value="F:calcium ion binding"/>
    <property type="evidence" value="ECO:0007669"/>
    <property type="project" value="InterPro"/>
</dbReference>
<dbReference type="Pfam" id="PF06951">
    <property type="entry name" value="PLA2G12"/>
    <property type="match status" value="1"/>
</dbReference>
<evidence type="ECO:0000256" key="2">
    <source>
        <dbReference type="SAM" id="SignalP"/>
    </source>
</evidence>
<feature type="chain" id="PRO_5034192770" evidence="2">
    <location>
        <begin position="16"/>
        <end position="568"/>
    </location>
</feature>
<dbReference type="GO" id="GO:0004623">
    <property type="term" value="F:phospholipase A2 activity"/>
    <property type="evidence" value="ECO:0007669"/>
    <property type="project" value="InterPro"/>
</dbReference>
<proteinExistence type="predicted"/>